<accession>A0A4P7NE71</accession>
<dbReference type="Pfam" id="PF00457">
    <property type="entry name" value="Glyco_hydro_11"/>
    <property type="match status" value="1"/>
</dbReference>
<evidence type="ECO:0000256" key="10">
    <source>
        <dbReference type="ARBA" id="ARBA00023295"/>
    </source>
</evidence>
<dbReference type="PANTHER" id="PTHR46828:SF3">
    <property type="entry name" value="ENDO-1,4-BETA-XYLANASE"/>
    <property type="match status" value="1"/>
</dbReference>
<dbReference type="UniPathway" id="UPA00114"/>
<evidence type="ECO:0000256" key="8">
    <source>
        <dbReference type="ARBA" id="ARBA00023180"/>
    </source>
</evidence>
<evidence type="ECO:0000256" key="5">
    <source>
        <dbReference type="ARBA" id="ARBA00022651"/>
    </source>
</evidence>
<evidence type="ECO:0000313" key="16">
    <source>
        <dbReference type="EMBL" id="QBZ60125.1"/>
    </source>
</evidence>
<keyword evidence="9 12" id="KW-0119">Carbohydrate metabolism</keyword>
<evidence type="ECO:0000256" key="3">
    <source>
        <dbReference type="ARBA" id="ARBA00007792"/>
    </source>
</evidence>
<evidence type="ECO:0000256" key="12">
    <source>
        <dbReference type="PROSITE-ProRule" id="PRU01097"/>
    </source>
</evidence>
<keyword evidence="5 12" id="KW-0858">Xylan degradation</keyword>
<dbReference type="GO" id="GO:0045493">
    <property type="term" value="P:xylan catabolic process"/>
    <property type="evidence" value="ECO:0007669"/>
    <property type="project" value="UniProtKB-UniRule"/>
</dbReference>
<dbReference type="InterPro" id="IPR033119">
    <property type="entry name" value="GH11_AS_2"/>
</dbReference>
<proteinExistence type="inferred from homology"/>
<evidence type="ECO:0000256" key="9">
    <source>
        <dbReference type="ARBA" id="ARBA00023277"/>
    </source>
</evidence>
<keyword evidence="11 12" id="KW-0624">Polysaccharide degradation</keyword>
<gene>
    <name evidence="16" type="ORF">PoMZ_07063</name>
</gene>
<protein>
    <recommendedName>
        <fullName evidence="4 12">Endo-1,4-beta-xylanase</fullName>
        <ecNumber evidence="4 12">3.2.1.8</ecNumber>
    </recommendedName>
</protein>
<dbReference type="PRINTS" id="PR00911">
    <property type="entry name" value="GLHYDRLASE11"/>
</dbReference>
<evidence type="ECO:0000256" key="14">
    <source>
        <dbReference type="SAM" id="SignalP"/>
    </source>
</evidence>
<keyword evidence="6 14" id="KW-0732">Signal</keyword>
<comment type="similarity">
    <text evidence="3 12 13">Belongs to the glycosyl hydrolase 11 (cellulase G) family.</text>
</comment>
<dbReference type="AlphaFoldDB" id="A0A4P7NE71"/>
<dbReference type="Gene3D" id="2.60.120.180">
    <property type="match status" value="1"/>
</dbReference>
<dbReference type="PROSITE" id="PS00776">
    <property type="entry name" value="GH11_1"/>
    <property type="match status" value="1"/>
</dbReference>
<feature type="active site" description="Proton donor" evidence="12">
    <location>
        <position position="220"/>
    </location>
</feature>
<dbReference type="PANTHER" id="PTHR46828">
    <property type="entry name" value="ENDO-1,4-BETA-XYLANASE A-RELATED"/>
    <property type="match status" value="1"/>
</dbReference>
<feature type="non-terminal residue" evidence="16">
    <location>
        <position position="1"/>
    </location>
</feature>
<keyword evidence="7 12" id="KW-0378">Hydrolase</keyword>
<feature type="signal peptide" evidence="14">
    <location>
        <begin position="1"/>
        <end position="21"/>
    </location>
</feature>
<name>A0A4P7NE71_PYROR</name>
<evidence type="ECO:0000256" key="4">
    <source>
        <dbReference type="ARBA" id="ARBA00012590"/>
    </source>
</evidence>
<evidence type="ECO:0000256" key="7">
    <source>
        <dbReference type="ARBA" id="ARBA00022801"/>
    </source>
</evidence>
<dbReference type="Proteomes" id="UP000294847">
    <property type="component" value="Chromosome 4"/>
</dbReference>
<evidence type="ECO:0000256" key="13">
    <source>
        <dbReference type="RuleBase" id="RU362015"/>
    </source>
</evidence>
<dbReference type="SUPFAM" id="SSF49899">
    <property type="entry name" value="Concanavalin A-like lectins/glucanases"/>
    <property type="match status" value="1"/>
</dbReference>
<keyword evidence="8" id="KW-0325">Glycoprotein</keyword>
<dbReference type="FunFam" id="2.60.120.180:FF:000001">
    <property type="entry name" value="Endo-1,4-beta-xylanase"/>
    <property type="match status" value="1"/>
</dbReference>
<dbReference type="EMBL" id="CP034207">
    <property type="protein sequence ID" value="QBZ60125.1"/>
    <property type="molecule type" value="Genomic_DNA"/>
</dbReference>
<dbReference type="PROSITE" id="PS00777">
    <property type="entry name" value="GH11_2"/>
    <property type="match status" value="1"/>
</dbReference>
<evidence type="ECO:0000256" key="2">
    <source>
        <dbReference type="ARBA" id="ARBA00004851"/>
    </source>
</evidence>
<dbReference type="PROSITE" id="PS51761">
    <property type="entry name" value="GH11_3"/>
    <property type="match status" value="1"/>
</dbReference>
<feature type="active site" description="Nucleophile" evidence="12">
    <location>
        <position position="129"/>
    </location>
</feature>
<keyword evidence="10 12" id="KW-0326">Glycosidase</keyword>
<dbReference type="InterPro" id="IPR013319">
    <property type="entry name" value="GH11/12"/>
</dbReference>
<dbReference type="InterPro" id="IPR001137">
    <property type="entry name" value="Glyco_hydro_11"/>
</dbReference>
<dbReference type="InterPro" id="IPR013320">
    <property type="entry name" value="ConA-like_dom_sf"/>
</dbReference>
<dbReference type="InterPro" id="IPR018208">
    <property type="entry name" value="GH11_AS_1"/>
</dbReference>
<reference evidence="16 17" key="1">
    <citation type="journal article" date="2019" name="Mol. Biol. Evol.">
        <title>Blast fungal genomes show frequent chromosomal changes, gene gains and losses, and effector gene turnover.</title>
        <authorList>
            <person name="Gomez Luciano L.B."/>
            <person name="Jason Tsai I."/>
            <person name="Chuma I."/>
            <person name="Tosa Y."/>
            <person name="Chen Y.H."/>
            <person name="Li J.Y."/>
            <person name="Li M.Y."/>
            <person name="Jade Lu M.Y."/>
            <person name="Nakayashiki H."/>
            <person name="Li W.H."/>
        </authorList>
    </citation>
    <scope>NUCLEOTIDE SEQUENCE [LARGE SCALE GENOMIC DNA]</scope>
    <source>
        <strain evidence="16">MZ5-1-6</strain>
    </source>
</reference>
<comment type="catalytic activity">
    <reaction evidence="1 12 13">
        <text>Endohydrolysis of (1-&gt;4)-beta-D-xylosidic linkages in xylans.</text>
        <dbReference type="EC" id="3.2.1.8"/>
    </reaction>
</comment>
<evidence type="ECO:0000256" key="1">
    <source>
        <dbReference type="ARBA" id="ARBA00000681"/>
    </source>
</evidence>
<dbReference type="InterPro" id="IPR033123">
    <property type="entry name" value="GH11_dom"/>
</dbReference>
<sequence length="234" mass="25674">HLTMVSFTTILVAATAALVAANPVPPSIDEMREVYMKSRDLHARGGTPSSTGTHDGFYYSWWTDNGAQATYTNNAGGSYSITWSGNGNLVGGKGWNPGSARNVTYSANYRPNGNSYLSVYGWTRNPLVEYYVVENFGTYDPSSQASRKGTINVDGATYQVAQSTRTNQPSIDGTRTFQQYWSVRQQKRSSGTVDMKKHFDAWASMGMKLGTHDYQIVATEGYFSSGSSTVTIQR</sequence>
<dbReference type="GO" id="GO:0031176">
    <property type="term" value="F:endo-1,4-beta-xylanase activity"/>
    <property type="evidence" value="ECO:0007669"/>
    <property type="project" value="UniProtKB-UniRule"/>
</dbReference>
<evidence type="ECO:0000256" key="6">
    <source>
        <dbReference type="ARBA" id="ARBA00022729"/>
    </source>
</evidence>
<feature type="chain" id="PRO_5020313018" description="Endo-1,4-beta-xylanase" evidence="14">
    <location>
        <begin position="22"/>
        <end position="234"/>
    </location>
</feature>
<dbReference type="EC" id="3.2.1.8" evidence="4 12"/>
<evidence type="ECO:0000313" key="17">
    <source>
        <dbReference type="Proteomes" id="UP000294847"/>
    </source>
</evidence>
<organism evidence="16 17">
    <name type="scientific">Pyricularia oryzae</name>
    <name type="common">Rice blast fungus</name>
    <name type="synonym">Magnaporthe oryzae</name>
    <dbReference type="NCBI Taxonomy" id="318829"/>
    <lineage>
        <taxon>Eukaryota</taxon>
        <taxon>Fungi</taxon>
        <taxon>Dikarya</taxon>
        <taxon>Ascomycota</taxon>
        <taxon>Pezizomycotina</taxon>
        <taxon>Sordariomycetes</taxon>
        <taxon>Sordariomycetidae</taxon>
        <taxon>Magnaporthales</taxon>
        <taxon>Pyriculariaceae</taxon>
        <taxon>Pyricularia</taxon>
    </lineage>
</organism>
<evidence type="ECO:0000259" key="15">
    <source>
        <dbReference type="PROSITE" id="PS51761"/>
    </source>
</evidence>
<feature type="domain" description="GH11" evidence="15">
    <location>
        <begin position="45"/>
        <end position="233"/>
    </location>
</feature>
<evidence type="ECO:0000256" key="11">
    <source>
        <dbReference type="ARBA" id="ARBA00023326"/>
    </source>
</evidence>
<comment type="pathway">
    <text evidence="2 12 13">Glycan degradation; xylan degradation.</text>
</comment>